<dbReference type="Pfam" id="PF17210">
    <property type="entry name" value="SdrD_B"/>
    <property type="match status" value="1"/>
</dbReference>
<keyword evidence="12" id="KW-1185">Reference proteome</keyword>
<feature type="compositionally biased region" description="Basic and acidic residues" evidence="7">
    <location>
        <begin position="1106"/>
        <end position="1115"/>
    </location>
</feature>
<evidence type="ECO:0000256" key="8">
    <source>
        <dbReference type="SAM" id="Phobius"/>
    </source>
</evidence>
<keyword evidence="3" id="KW-0134">Cell wall</keyword>
<feature type="region of interest" description="Disordered" evidence="7">
    <location>
        <begin position="1089"/>
        <end position="1115"/>
    </location>
</feature>
<feature type="chain" id="PRO_5010321795" evidence="9">
    <location>
        <begin position="47"/>
        <end position="1545"/>
    </location>
</feature>
<dbReference type="EMBL" id="FNSN01000003">
    <property type="protein sequence ID" value="SEB71047.1"/>
    <property type="molecule type" value="Genomic_DNA"/>
</dbReference>
<feature type="region of interest" description="Disordered" evidence="7">
    <location>
        <begin position="1490"/>
        <end position="1512"/>
    </location>
</feature>
<dbReference type="PANTHER" id="PTHR36108">
    <property type="entry name" value="COLOSSIN-B-RELATED"/>
    <property type="match status" value="1"/>
</dbReference>
<dbReference type="NCBIfam" id="TIGR04225">
    <property type="entry name" value="CshA_fibril_rpt"/>
    <property type="match status" value="10"/>
</dbReference>
<dbReference type="SUPFAM" id="SSF117074">
    <property type="entry name" value="Hypothetical protein PA1324"/>
    <property type="match status" value="1"/>
</dbReference>
<dbReference type="InterPro" id="IPR026395">
    <property type="entry name" value="CshA_fibril"/>
</dbReference>
<feature type="compositionally biased region" description="Polar residues" evidence="7">
    <location>
        <begin position="1089"/>
        <end position="1104"/>
    </location>
</feature>
<dbReference type="PANTHER" id="PTHR36108:SF13">
    <property type="entry name" value="COLOSSIN-B-RELATED"/>
    <property type="match status" value="1"/>
</dbReference>
<proteinExistence type="inferred from homology"/>
<dbReference type="InterPro" id="IPR013783">
    <property type="entry name" value="Ig-like_fold"/>
</dbReference>
<evidence type="ECO:0000313" key="12">
    <source>
        <dbReference type="Proteomes" id="UP000182652"/>
    </source>
</evidence>
<evidence type="ECO:0000256" key="7">
    <source>
        <dbReference type="SAM" id="MobiDB-lite"/>
    </source>
</evidence>
<dbReference type="Proteomes" id="UP000182652">
    <property type="component" value="Unassembled WGS sequence"/>
</dbReference>
<dbReference type="NCBIfam" id="TIGR01167">
    <property type="entry name" value="LPXTG_anchor"/>
    <property type="match status" value="1"/>
</dbReference>
<keyword evidence="4" id="KW-0964">Secreted</keyword>
<keyword evidence="8" id="KW-1133">Transmembrane helix</keyword>
<dbReference type="Gene3D" id="2.60.40.3440">
    <property type="match status" value="3"/>
</dbReference>
<dbReference type="GO" id="GO:0005576">
    <property type="term" value="C:extracellular region"/>
    <property type="evidence" value="ECO:0007669"/>
    <property type="project" value="UniProtKB-SubCell"/>
</dbReference>
<comment type="similarity">
    <text evidence="2">Belongs to the serine-aspartate repeat-containing protein (SDr) family.</text>
</comment>
<feature type="region of interest" description="Disordered" evidence="7">
    <location>
        <begin position="889"/>
        <end position="914"/>
    </location>
</feature>
<feature type="signal peptide" evidence="9">
    <location>
        <begin position="1"/>
        <end position="46"/>
    </location>
</feature>
<feature type="domain" description="Gram-positive cocci surface proteins LPxTG" evidence="10">
    <location>
        <begin position="1511"/>
        <end position="1545"/>
    </location>
</feature>
<keyword evidence="8" id="KW-0812">Transmembrane</keyword>
<evidence type="ECO:0000256" key="1">
    <source>
        <dbReference type="ARBA" id="ARBA00004613"/>
    </source>
</evidence>
<evidence type="ECO:0000259" key="10">
    <source>
        <dbReference type="PROSITE" id="PS50847"/>
    </source>
</evidence>
<dbReference type="InterPro" id="IPR019931">
    <property type="entry name" value="LPXTG_anchor"/>
</dbReference>
<name>A0A1H4LK50_9MICC</name>
<feature type="region of interest" description="Disordered" evidence="7">
    <location>
        <begin position="1301"/>
        <end position="1321"/>
    </location>
</feature>
<evidence type="ECO:0000256" key="5">
    <source>
        <dbReference type="ARBA" id="ARBA00022729"/>
    </source>
</evidence>
<dbReference type="STRING" id="156980.SAMN04489745_1034"/>
<reference evidence="11 12" key="1">
    <citation type="submission" date="2016-10" db="EMBL/GenBank/DDBJ databases">
        <authorList>
            <person name="de Groot N.N."/>
        </authorList>
    </citation>
    <scope>NUCLEOTIDE SEQUENCE [LARGE SCALE GENOMIC DNA]</scope>
    <source>
        <strain evidence="11 12">DSM 10495</strain>
    </source>
</reference>
<dbReference type="Gene3D" id="2.60.40.10">
    <property type="entry name" value="Immunoglobulins"/>
    <property type="match status" value="1"/>
</dbReference>
<protein>
    <submittedName>
        <fullName evidence="11">LPXTG-motif cell wall anchor domain-containing protein</fullName>
    </submittedName>
</protein>
<evidence type="ECO:0000256" key="4">
    <source>
        <dbReference type="ARBA" id="ARBA00022525"/>
    </source>
</evidence>
<evidence type="ECO:0000256" key="3">
    <source>
        <dbReference type="ARBA" id="ARBA00022512"/>
    </source>
</evidence>
<keyword evidence="5 9" id="KW-0732">Signal</keyword>
<keyword evidence="6" id="KW-0572">Peptidoglycan-anchor</keyword>
<evidence type="ECO:0000256" key="2">
    <source>
        <dbReference type="ARBA" id="ARBA00007257"/>
    </source>
</evidence>
<feature type="transmembrane region" description="Helical" evidence="8">
    <location>
        <begin position="1520"/>
        <end position="1539"/>
    </location>
</feature>
<dbReference type="RefSeq" id="WP_175533605.1">
    <property type="nucleotide sequence ID" value="NZ_FNSN01000003.1"/>
</dbReference>
<feature type="compositionally biased region" description="Polar residues" evidence="7">
    <location>
        <begin position="889"/>
        <end position="904"/>
    </location>
</feature>
<gene>
    <name evidence="11" type="ORF">SAMN04489745_1034</name>
</gene>
<keyword evidence="8" id="KW-0472">Membrane</keyword>
<feature type="region of interest" description="Disordered" evidence="7">
    <location>
        <begin position="431"/>
        <end position="451"/>
    </location>
</feature>
<accession>A0A1H4LK50</accession>
<evidence type="ECO:0000256" key="9">
    <source>
        <dbReference type="SAM" id="SignalP"/>
    </source>
</evidence>
<comment type="subcellular location">
    <subcellularLocation>
        <location evidence="1">Secreted</location>
    </subcellularLocation>
</comment>
<dbReference type="PROSITE" id="PS50847">
    <property type="entry name" value="GRAM_POS_ANCHORING"/>
    <property type="match status" value="1"/>
</dbReference>
<dbReference type="InterPro" id="IPR033764">
    <property type="entry name" value="Sdr_B"/>
</dbReference>
<dbReference type="GO" id="GO:0005975">
    <property type="term" value="P:carbohydrate metabolic process"/>
    <property type="evidence" value="ECO:0007669"/>
    <property type="project" value="UniProtKB-ARBA"/>
</dbReference>
<organism evidence="11 12">
    <name type="scientific">Arthrobacter woluwensis</name>
    <dbReference type="NCBI Taxonomy" id="156980"/>
    <lineage>
        <taxon>Bacteria</taxon>
        <taxon>Bacillati</taxon>
        <taxon>Actinomycetota</taxon>
        <taxon>Actinomycetes</taxon>
        <taxon>Micrococcales</taxon>
        <taxon>Micrococcaceae</taxon>
        <taxon>Arthrobacter</taxon>
    </lineage>
</organism>
<evidence type="ECO:0000313" key="11">
    <source>
        <dbReference type="EMBL" id="SEB71047.1"/>
    </source>
</evidence>
<dbReference type="Pfam" id="PF19076">
    <property type="entry name" value="CshA_repeat"/>
    <property type="match status" value="10"/>
</dbReference>
<sequence>MGNHALHRRRKPAGKARQIGASVLATAVAATSTLGASLVTAPAAFAAAQNGYVFNDTWTLVSPGSAATGNTLPGQRNAATYSATSQLPMRTGNIGIRMDVKESDATVKGTNYLDAVNNQDYWQANSGTFLGSPTVANLPAIAVETNPSNCGAFDSTQKTDFNGVCEDASQVTITFDKTVTDPILDVSGLGGYLWARARDSSSDPYSYRGGFLQQQWNLVTQGVSLQAPSGTNPSNMTITPTSFKAASRNANGTCYSETQDNAGATNASPRTAAGACGSVLLRGTFDTVTFRIDHDVAPFTAFSNAEYGTGSEWFLANRKGMDGVNGLNATWGESAKLPNNTIQVQNDQAHFSVRLPQTGVIGDRVWNDANGNGIQDDGEPGIQGVTVELLDENGQPVLDSNGNPITTTTDANGAYRFENLPLGKYKVRFSGAPEGMSPTTPGAGADRGKDSNIDASGLSDVVELNTDAPEADHVDAGYTAAPVAKDDESLNNAQGSAVSVPVLSNDTGNLDPSTVKIKDKDGNPVDSLVVPGEGKWAVNPENGDITFTPEDGFTGNPTDIDYVVKDKNGQQTGAKVHVTYKPEASNDESLNNKQGTVVTVPVLKNDKGDLDPSTVKIKDKDGNPVDSLVVPGEGTWTVDPKTGDITFTPEEGFKGNPTDISYTVKDKAGNETGANVHVTYVPEPVAKDDESLNNAQGKAVTVPVLGNDDGDFDPSTVKIKDKDGNPVDSLVVPGEGTWTVDPKTGDVTFTPEQGFTGNPTDIVYTVKDKNGNETGANVHVTYLPEATNDESLNNKQGSPVKVPVLGNDKGDLDPSTVKIKDQNGNPVDSLVVPGEGQWTVDPKTGDITFTPEAGFTGNPTDIAYTVKDKNGNETGANVHVTYLPEATNDESLNNKQGSTVTVPTLKNDKGDLDPSTVKIKDKDGNPVDSLVVPGEGKWTVDPKTGDITFTPEAGFTGNPTDIDYVVKDKAGNETGAKVHVTYLPEASNDESLNNKQGTAVTVPTLKNDKGDLDPSTVKIKDKDGNPVDSLVVPGEGKWTVNPENGDITFTPEQGFTGNPTDIAYTVKDKNGNETGANVHVTYLPEATNDESLNNKQGSTVTVPTLKNDKGDLDPSTVKIKDKDGNPVDSLVVPGEGQWTIDPKTGDITFTPEKGFTGNPTDIEYTVKDKAGQQTGAKVHVTYVPEAANDQSLNNKPGTTVKVPVLGNDKGDLDPSTVKIKDKDGNPVDSLVVPGEGQWTVDPKTGDITFTPEKGFTGNPTDIEYTVKDKAGNETGAKVHVTYKPEATDDQSLNNKQGSTVTVPALKNDKGDLDPSTVKIKDPSGNAVTELVVPGEGQWTVDPKTGDITFTPEKGFTGNPTDIEYTVKDKTGNETGATVHVTYLQPVPPTASNDESLGNKPGTTVTIPVLGNDKGNLDPSTVKIIDPSTGNPVDELVVPGEGKWTVNPKTGEITFTPEKGFTGDPTPIKYLVKDVDGKEVRATVTVTYLPSAAVPQNPGNPGEPAPNPGDGLASTGASVNVGVIATGATLLLAGAALLILRRRRQH</sequence>
<evidence type="ECO:0000256" key="6">
    <source>
        <dbReference type="ARBA" id="ARBA00023088"/>
    </source>
</evidence>